<proteinExistence type="predicted"/>
<dbReference type="InterPro" id="IPR036388">
    <property type="entry name" value="WH-like_DNA-bd_sf"/>
</dbReference>
<dbReference type="InterPro" id="IPR036390">
    <property type="entry name" value="WH_DNA-bd_sf"/>
</dbReference>
<name>A0A1I3X6J0_9HYPH</name>
<evidence type="ECO:0000259" key="1">
    <source>
        <dbReference type="Pfam" id="PF09012"/>
    </source>
</evidence>
<dbReference type="RefSeq" id="WP_093517667.1">
    <property type="nucleotide sequence ID" value="NZ_FOSK01000002.1"/>
</dbReference>
<evidence type="ECO:0000313" key="2">
    <source>
        <dbReference type="EMBL" id="SFK15164.1"/>
    </source>
</evidence>
<evidence type="ECO:0000313" key="3">
    <source>
        <dbReference type="Proteomes" id="UP000199598"/>
    </source>
</evidence>
<dbReference type="Gene3D" id="1.10.10.10">
    <property type="entry name" value="Winged helix-like DNA-binding domain superfamily/Winged helix DNA-binding domain"/>
    <property type="match status" value="1"/>
</dbReference>
<dbReference type="EMBL" id="FOSK01000002">
    <property type="protein sequence ID" value="SFK15164.1"/>
    <property type="molecule type" value="Genomic_DNA"/>
</dbReference>
<feature type="domain" description="Transcriptional regulator HTH-type FeoC" evidence="1">
    <location>
        <begin position="1"/>
        <end position="73"/>
    </location>
</feature>
<protein>
    <submittedName>
        <fullName evidence="2">Ferrous iron transport protein C</fullName>
    </submittedName>
</protein>
<organism evidence="2 3">
    <name type="scientific">Pseudovibrio ascidiaceicola</name>
    <dbReference type="NCBI Taxonomy" id="285279"/>
    <lineage>
        <taxon>Bacteria</taxon>
        <taxon>Pseudomonadati</taxon>
        <taxon>Pseudomonadota</taxon>
        <taxon>Alphaproteobacteria</taxon>
        <taxon>Hyphomicrobiales</taxon>
        <taxon>Stappiaceae</taxon>
        <taxon>Pseudovibrio</taxon>
    </lineage>
</organism>
<dbReference type="InterPro" id="IPR015102">
    <property type="entry name" value="Tscrpt_reg_HTH_FeoC"/>
</dbReference>
<dbReference type="Proteomes" id="UP000199598">
    <property type="component" value="Unassembled WGS sequence"/>
</dbReference>
<sequence>MLQQIEGVLAKRGGATVGEIAQDMNIPSDFAMAMVSQLKALGRIEEVGCSSSSTSSSCASSCGGCSFAPTVQYQLKQ</sequence>
<reference evidence="2 3" key="1">
    <citation type="submission" date="2016-10" db="EMBL/GenBank/DDBJ databases">
        <authorList>
            <person name="Varghese N."/>
            <person name="Submissions S."/>
        </authorList>
    </citation>
    <scope>NUCLEOTIDE SEQUENCE [LARGE SCALE GENOMIC DNA]</scope>
    <source>
        <strain evidence="2 3">DSM 16392</strain>
    </source>
</reference>
<dbReference type="Pfam" id="PF09012">
    <property type="entry name" value="FeoC"/>
    <property type="match status" value="1"/>
</dbReference>
<dbReference type="SUPFAM" id="SSF46785">
    <property type="entry name" value="Winged helix' DNA-binding domain"/>
    <property type="match status" value="1"/>
</dbReference>
<accession>A0A1I3X6J0</accession>
<comment type="caution">
    <text evidence="2">The sequence shown here is derived from an EMBL/GenBank/DDBJ whole genome shotgun (WGS) entry which is preliminary data.</text>
</comment>
<gene>
    <name evidence="2" type="ORF">SAMN04488518_102405</name>
</gene>
<keyword evidence="3" id="KW-1185">Reference proteome</keyword>